<keyword evidence="5" id="KW-1185">Reference proteome</keyword>
<feature type="domain" description="J" evidence="3">
    <location>
        <begin position="3"/>
        <end position="68"/>
    </location>
</feature>
<evidence type="ECO:0000313" key="4">
    <source>
        <dbReference type="EMBL" id="ACZ43005.1"/>
    </source>
</evidence>
<evidence type="ECO:0000256" key="1">
    <source>
        <dbReference type="ARBA" id="ARBA00023186"/>
    </source>
</evidence>
<sequence length="220" mass="24227">MKDYYGILGVSPKASYDEIRQAYRRLAKQYHPDLNPYDPYANEKFKEINEAYEVLSDPYRRASYDLDREYAYSQQAAGSYSYGGYSPGASSRSYGQYASWGAGGSNPPGSTGYAGATHATTAPGPPKDLHLHRYVLWALVAIELMLGLLLSVGGTHAVLAFMERRPRQARDALIAGAAFLIFKLVALLVIAFGHAPPAIELVLWGLPVASAALLWWQYNE</sequence>
<keyword evidence="4" id="KW-0346">Stress response</keyword>
<evidence type="ECO:0000313" key="5">
    <source>
        <dbReference type="Proteomes" id="UP000000323"/>
    </source>
</evidence>
<dbReference type="PROSITE" id="PS50076">
    <property type="entry name" value="DNAJ_2"/>
    <property type="match status" value="1"/>
</dbReference>
<dbReference type="AlphaFoldDB" id="D1CGY4"/>
<proteinExistence type="predicted"/>
<dbReference type="CDD" id="cd06257">
    <property type="entry name" value="DnaJ"/>
    <property type="match status" value="1"/>
</dbReference>
<dbReference type="Pfam" id="PF00226">
    <property type="entry name" value="DnaJ"/>
    <property type="match status" value="1"/>
</dbReference>
<dbReference type="PANTHER" id="PTHR43096:SF52">
    <property type="entry name" value="DNAJ HOMOLOG 1, MITOCHONDRIAL-RELATED"/>
    <property type="match status" value="1"/>
</dbReference>
<dbReference type="GO" id="GO:0042026">
    <property type="term" value="P:protein refolding"/>
    <property type="evidence" value="ECO:0007669"/>
    <property type="project" value="TreeGrafter"/>
</dbReference>
<dbReference type="SUPFAM" id="SSF46565">
    <property type="entry name" value="Chaperone J-domain"/>
    <property type="match status" value="1"/>
</dbReference>
<name>D1CGY4_THET1</name>
<keyword evidence="2" id="KW-1133">Transmembrane helix</keyword>
<dbReference type="SMART" id="SM00271">
    <property type="entry name" value="DnaJ"/>
    <property type="match status" value="1"/>
</dbReference>
<dbReference type="InterPro" id="IPR018253">
    <property type="entry name" value="DnaJ_domain_CS"/>
</dbReference>
<dbReference type="PRINTS" id="PR00625">
    <property type="entry name" value="JDOMAIN"/>
</dbReference>
<dbReference type="Proteomes" id="UP000000323">
    <property type="component" value="Chromosome 2"/>
</dbReference>
<evidence type="ECO:0000259" key="3">
    <source>
        <dbReference type="PROSITE" id="PS50076"/>
    </source>
</evidence>
<feature type="transmembrane region" description="Helical" evidence="2">
    <location>
        <begin position="173"/>
        <end position="195"/>
    </location>
</feature>
<reference evidence="5" key="1">
    <citation type="journal article" date="2010" name="Stand. Genomic Sci.">
        <title>Complete genome sequence of 'Thermobaculum terrenum' type strain (YNP1).</title>
        <authorList>
            <person name="Kiss H."/>
            <person name="Cleland D."/>
            <person name="Lapidus A."/>
            <person name="Lucas S."/>
            <person name="Glavina Del Rio T."/>
            <person name="Nolan M."/>
            <person name="Tice H."/>
            <person name="Han C."/>
            <person name="Goodwin L."/>
            <person name="Pitluck S."/>
            <person name="Liolios K."/>
            <person name="Ivanova N."/>
            <person name="Mavromatis K."/>
            <person name="Ovchinnikova G."/>
            <person name="Pati A."/>
            <person name="Chen A."/>
            <person name="Palaniappan K."/>
            <person name="Land M."/>
            <person name="Hauser L."/>
            <person name="Chang Y."/>
            <person name="Jeffries C."/>
            <person name="Lu M."/>
            <person name="Brettin T."/>
            <person name="Detter J."/>
            <person name="Goker M."/>
            <person name="Tindall B."/>
            <person name="Beck B."/>
            <person name="McDermott T."/>
            <person name="Woyke T."/>
            <person name="Bristow J."/>
            <person name="Eisen J."/>
            <person name="Markowitz V."/>
            <person name="Hugenholtz P."/>
            <person name="Kyrpides N."/>
            <person name="Klenk H."/>
            <person name="Cheng J."/>
        </authorList>
    </citation>
    <scope>NUCLEOTIDE SEQUENCE [LARGE SCALE GENOMIC DNA]</scope>
    <source>
        <strain evidence="5">ATCC BAA-798 / YNP1</strain>
    </source>
</reference>
<dbReference type="KEGG" id="ttr:Tter_2103"/>
<keyword evidence="1" id="KW-0143">Chaperone</keyword>
<dbReference type="GO" id="GO:0005737">
    <property type="term" value="C:cytoplasm"/>
    <property type="evidence" value="ECO:0007669"/>
    <property type="project" value="TreeGrafter"/>
</dbReference>
<dbReference type="eggNOG" id="COG0484">
    <property type="taxonomic scope" value="Bacteria"/>
</dbReference>
<feature type="transmembrane region" description="Helical" evidence="2">
    <location>
        <begin position="134"/>
        <end position="161"/>
    </location>
</feature>
<keyword evidence="2" id="KW-0812">Transmembrane</keyword>
<feature type="transmembrane region" description="Helical" evidence="2">
    <location>
        <begin position="201"/>
        <end position="218"/>
    </location>
</feature>
<dbReference type="EMBL" id="CP001826">
    <property type="protein sequence ID" value="ACZ43005.1"/>
    <property type="molecule type" value="Genomic_DNA"/>
</dbReference>
<protein>
    <submittedName>
        <fullName evidence="4">Heat shock protein DnaJ domain protein</fullName>
    </submittedName>
</protein>
<dbReference type="STRING" id="525904.Tter_2103"/>
<evidence type="ECO:0000256" key="2">
    <source>
        <dbReference type="SAM" id="Phobius"/>
    </source>
</evidence>
<accession>D1CGY4</accession>
<dbReference type="Gene3D" id="1.10.287.110">
    <property type="entry name" value="DnaJ domain"/>
    <property type="match status" value="1"/>
</dbReference>
<gene>
    <name evidence="4" type="ordered locus">Tter_2103</name>
</gene>
<dbReference type="PANTHER" id="PTHR43096">
    <property type="entry name" value="DNAJ HOMOLOG 1, MITOCHONDRIAL-RELATED"/>
    <property type="match status" value="1"/>
</dbReference>
<dbReference type="PROSITE" id="PS00636">
    <property type="entry name" value="DNAJ_1"/>
    <property type="match status" value="1"/>
</dbReference>
<organism evidence="4 5">
    <name type="scientific">Thermobaculum terrenum (strain ATCC BAA-798 / CCMEE 7001 / YNP1)</name>
    <dbReference type="NCBI Taxonomy" id="525904"/>
    <lineage>
        <taxon>Bacteria</taxon>
        <taxon>Bacillati</taxon>
        <taxon>Chloroflexota</taxon>
        <taxon>Chloroflexia</taxon>
        <taxon>Candidatus Thermobaculales</taxon>
        <taxon>Candidatus Thermobaculaceae</taxon>
        <taxon>Thermobaculum</taxon>
    </lineage>
</organism>
<keyword evidence="2" id="KW-0472">Membrane</keyword>
<dbReference type="GO" id="GO:0051082">
    <property type="term" value="F:unfolded protein binding"/>
    <property type="evidence" value="ECO:0007669"/>
    <property type="project" value="TreeGrafter"/>
</dbReference>
<dbReference type="HOGENOM" id="CLU_1255467_0_0_0"/>
<dbReference type="InterPro" id="IPR036869">
    <property type="entry name" value="J_dom_sf"/>
</dbReference>
<dbReference type="OrthoDB" id="9779889at2"/>
<dbReference type="InterPro" id="IPR001623">
    <property type="entry name" value="DnaJ_domain"/>
</dbReference>